<evidence type="ECO:0000313" key="1">
    <source>
        <dbReference type="EMBL" id="CAJ2664352.1"/>
    </source>
</evidence>
<keyword evidence="2" id="KW-1185">Reference proteome</keyword>
<name>A0ACB0LAI4_TRIPR</name>
<sequence>MKFITVSMMMMIFFWACVYSVDEPPTRSEESIDEIFEKWMLDFGRTYANSTEMKKR</sequence>
<gene>
    <name evidence="1" type="ORF">MILVUS5_LOCUS29584</name>
</gene>
<reference evidence="1" key="1">
    <citation type="submission" date="2023-10" db="EMBL/GenBank/DDBJ databases">
        <authorList>
            <person name="Rodriguez Cubillos JULIANA M."/>
            <person name="De Vega J."/>
        </authorList>
    </citation>
    <scope>NUCLEOTIDE SEQUENCE</scope>
</reference>
<evidence type="ECO:0000313" key="2">
    <source>
        <dbReference type="Proteomes" id="UP001177021"/>
    </source>
</evidence>
<dbReference type="Proteomes" id="UP001177021">
    <property type="component" value="Unassembled WGS sequence"/>
</dbReference>
<proteinExistence type="predicted"/>
<accession>A0ACB0LAI4</accession>
<protein>
    <submittedName>
        <fullName evidence="1">Uncharacterized protein</fullName>
    </submittedName>
</protein>
<dbReference type="EMBL" id="CASHSV030000409">
    <property type="protein sequence ID" value="CAJ2664352.1"/>
    <property type="molecule type" value="Genomic_DNA"/>
</dbReference>
<comment type="caution">
    <text evidence="1">The sequence shown here is derived from an EMBL/GenBank/DDBJ whole genome shotgun (WGS) entry which is preliminary data.</text>
</comment>
<organism evidence="1 2">
    <name type="scientific">Trifolium pratense</name>
    <name type="common">Red clover</name>
    <dbReference type="NCBI Taxonomy" id="57577"/>
    <lineage>
        <taxon>Eukaryota</taxon>
        <taxon>Viridiplantae</taxon>
        <taxon>Streptophyta</taxon>
        <taxon>Embryophyta</taxon>
        <taxon>Tracheophyta</taxon>
        <taxon>Spermatophyta</taxon>
        <taxon>Magnoliopsida</taxon>
        <taxon>eudicotyledons</taxon>
        <taxon>Gunneridae</taxon>
        <taxon>Pentapetalae</taxon>
        <taxon>rosids</taxon>
        <taxon>fabids</taxon>
        <taxon>Fabales</taxon>
        <taxon>Fabaceae</taxon>
        <taxon>Papilionoideae</taxon>
        <taxon>50 kb inversion clade</taxon>
        <taxon>NPAAA clade</taxon>
        <taxon>Hologalegina</taxon>
        <taxon>IRL clade</taxon>
        <taxon>Trifolieae</taxon>
        <taxon>Trifolium</taxon>
    </lineage>
</organism>